<dbReference type="Proteomes" id="UP000002408">
    <property type="component" value="Chromosome"/>
</dbReference>
<evidence type="ECO:0000256" key="1">
    <source>
        <dbReference type="ARBA" id="ARBA00001946"/>
    </source>
</evidence>
<dbReference type="SFLD" id="SFLDG01017">
    <property type="entry name" value="Polyprenyl_Transferase_Like"/>
    <property type="match status" value="1"/>
</dbReference>
<protein>
    <submittedName>
        <fullName evidence="7">Farnesyltranstransferase</fullName>
        <ecNumber evidence="7">2.5.1.29</ecNumber>
    </submittedName>
</protein>
<dbReference type="PANTHER" id="PTHR12001">
    <property type="entry name" value="GERANYLGERANYL PYROPHOSPHATE SYNTHASE"/>
    <property type="match status" value="1"/>
</dbReference>
<comment type="similarity">
    <text evidence="2 6">Belongs to the FPP/GGPP synthase family.</text>
</comment>
<gene>
    <name evidence="7" type="ordered locus">Mboo_2209</name>
</gene>
<dbReference type="InterPro" id="IPR033749">
    <property type="entry name" value="Polyprenyl_synt_CS"/>
</dbReference>
<evidence type="ECO:0000313" key="7">
    <source>
        <dbReference type="EMBL" id="ABS56723.1"/>
    </source>
</evidence>
<sequence>MEADMSDLSAYLKSVAQQIDGMIEKNFTHAGGELDRASAHLLSAGGKRLRPAVVMLSADAIRHGSSKDVMPAALALEVTHTFTLIHDDIMDGDSLRRGVPTVHTKWDMPTGILAGDVLYARAFEFICQSKADEGPKVQAVALLARACADICEGQHQDMSFEHRADVTEEEYMAMVAKKTGVLYAAAAAIGGTLAGGNPEQIRALYQFGLNTGIAFQIQDDLIDLLTPTEKSGKDQGSDLREGKQTLVMIIARQKGVDLLKYRHELSPADIKAAIQELTDAGVIDAVKKKAADLVADSNRLLMVLPPTKERQLIMDVGEFFVTRSF</sequence>
<accession>A7IAG2</accession>
<evidence type="ECO:0000256" key="2">
    <source>
        <dbReference type="ARBA" id="ARBA00006706"/>
    </source>
</evidence>
<dbReference type="EC" id="2.5.1.29" evidence="7"/>
<evidence type="ECO:0000256" key="5">
    <source>
        <dbReference type="ARBA" id="ARBA00022842"/>
    </source>
</evidence>
<dbReference type="KEGG" id="mbn:Mboo_2209"/>
<evidence type="ECO:0000256" key="6">
    <source>
        <dbReference type="RuleBase" id="RU004466"/>
    </source>
</evidence>
<evidence type="ECO:0000256" key="3">
    <source>
        <dbReference type="ARBA" id="ARBA00022679"/>
    </source>
</evidence>
<dbReference type="eggNOG" id="arCOG01726">
    <property type="taxonomic scope" value="Archaea"/>
</dbReference>
<organism evidence="7 8">
    <name type="scientific">Methanoregula boonei (strain DSM 21154 / JCM 14090 / 6A8)</name>
    <dbReference type="NCBI Taxonomy" id="456442"/>
    <lineage>
        <taxon>Archaea</taxon>
        <taxon>Methanobacteriati</taxon>
        <taxon>Methanobacteriota</taxon>
        <taxon>Stenosarchaea group</taxon>
        <taxon>Methanomicrobia</taxon>
        <taxon>Methanomicrobiales</taxon>
        <taxon>Methanoregulaceae</taxon>
        <taxon>Methanoregula</taxon>
    </lineage>
</organism>
<dbReference type="EMBL" id="CP000780">
    <property type="protein sequence ID" value="ABS56723.1"/>
    <property type="molecule type" value="Genomic_DNA"/>
</dbReference>
<reference evidence="8" key="1">
    <citation type="journal article" date="2015" name="Microbiology">
        <title>Genome of Methanoregula boonei 6A8 reveals adaptations to oligotrophic peatland environments.</title>
        <authorList>
            <person name="Braeuer S."/>
            <person name="Cadillo-Quiroz H."/>
            <person name="Kyrpides N."/>
            <person name="Woyke T."/>
            <person name="Goodwin L."/>
            <person name="Detter C."/>
            <person name="Podell S."/>
            <person name="Yavitt J.B."/>
            <person name="Zinder S.H."/>
        </authorList>
    </citation>
    <scope>NUCLEOTIDE SEQUENCE [LARGE SCALE GENOMIC DNA]</scope>
    <source>
        <strain evidence="8">DSM 21154 / JCM 14090 / 6A8</strain>
    </source>
</reference>
<comment type="cofactor">
    <cofactor evidence="1">
        <name>Mg(2+)</name>
        <dbReference type="ChEBI" id="CHEBI:18420"/>
    </cofactor>
</comment>
<evidence type="ECO:0000256" key="4">
    <source>
        <dbReference type="ARBA" id="ARBA00022723"/>
    </source>
</evidence>
<keyword evidence="5" id="KW-0460">Magnesium</keyword>
<dbReference type="InterPro" id="IPR008949">
    <property type="entry name" value="Isoprenoid_synthase_dom_sf"/>
</dbReference>
<keyword evidence="4" id="KW-0479">Metal-binding</keyword>
<dbReference type="PROSITE" id="PS00723">
    <property type="entry name" value="POLYPRENYL_SYNTHASE_1"/>
    <property type="match status" value="1"/>
</dbReference>
<keyword evidence="3 6" id="KW-0808">Transferase</keyword>
<dbReference type="CDD" id="cd00685">
    <property type="entry name" value="Trans_IPPS_HT"/>
    <property type="match status" value="1"/>
</dbReference>
<name>A7IAG2_METB6</name>
<dbReference type="Gene3D" id="1.10.600.10">
    <property type="entry name" value="Farnesyl Diphosphate Synthase"/>
    <property type="match status" value="1"/>
</dbReference>
<dbReference type="GO" id="GO:0046872">
    <property type="term" value="F:metal ion binding"/>
    <property type="evidence" value="ECO:0007669"/>
    <property type="project" value="UniProtKB-KW"/>
</dbReference>
<dbReference type="InterPro" id="IPR000092">
    <property type="entry name" value="Polyprenyl_synt"/>
</dbReference>
<dbReference type="SUPFAM" id="SSF48576">
    <property type="entry name" value="Terpenoid synthases"/>
    <property type="match status" value="1"/>
</dbReference>
<dbReference type="GO" id="GO:0004311">
    <property type="term" value="F:geranylgeranyl diphosphate synthase activity"/>
    <property type="evidence" value="ECO:0000314"/>
    <property type="project" value="CACAO"/>
</dbReference>
<dbReference type="HOGENOM" id="CLU_014015_2_1_2"/>
<evidence type="ECO:0000313" key="8">
    <source>
        <dbReference type="Proteomes" id="UP000002408"/>
    </source>
</evidence>
<dbReference type="PANTHER" id="PTHR12001:SF85">
    <property type="entry name" value="SHORT CHAIN ISOPRENYL DIPHOSPHATE SYNTHASE"/>
    <property type="match status" value="1"/>
</dbReference>
<keyword evidence="8" id="KW-1185">Reference proteome</keyword>
<dbReference type="AlphaFoldDB" id="A7IAG2"/>
<dbReference type="Pfam" id="PF00348">
    <property type="entry name" value="polyprenyl_synt"/>
    <property type="match status" value="1"/>
</dbReference>
<dbReference type="STRING" id="456442.Mboo_2209"/>
<dbReference type="GO" id="GO:0033386">
    <property type="term" value="P:geranylgeranyl diphosphate biosynthetic process"/>
    <property type="evidence" value="ECO:0000314"/>
    <property type="project" value="CACAO"/>
</dbReference>
<dbReference type="SFLD" id="SFLDS00005">
    <property type="entry name" value="Isoprenoid_Synthase_Type_I"/>
    <property type="match status" value="1"/>
</dbReference>
<proteinExistence type="inferred from homology"/>